<sequence length="231" mass="27661">MDWRFNTIWFEQIEPEFITNWDFKEKAKGQLTFENIEYAILWYYKYKGISFDLLPESDKLFYLELNWANLKDLNGIGKYKNLKRLELHYCTKLENDFGISSLRKSLEFLHINQSKKFEHTSELYALKKLKVLRLNSCGELPDLDFLKQFPNLIDFRFVNTNIRNGDLTPILEHPSIRSVGFKNKRHYNYKDTEIAKELNLKRPIENKDFVYKGEHSTFKYKDTSGTTNKIN</sequence>
<dbReference type="Proteomes" id="UP000249873">
    <property type="component" value="Chromosome"/>
</dbReference>
<dbReference type="EMBL" id="CP029480">
    <property type="protein sequence ID" value="AWV97074.1"/>
    <property type="molecule type" value="Genomic_DNA"/>
</dbReference>
<dbReference type="SUPFAM" id="SSF52058">
    <property type="entry name" value="L domain-like"/>
    <property type="match status" value="1"/>
</dbReference>
<name>A0A2Z4G7C9_9BACT</name>
<dbReference type="OrthoDB" id="9157385at2"/>
<gene>
    <name evidence="1" type="ORF">DJ013_02325</name>
</gene>
<protein>
    <recommendedName>
        <fullName evidence="3">Leucine-rich repeat domain-containing protein</fullName>
    </recommendedName>
</protein>
<accession>A0A2Z4G7C9</accession>
<dbReference type="KEGG" id="als:DJ013_02325"/>
<evidence type="ECO:0000313" key="2">
    <source>
        <dbReference type="Proteomes" id="UP000249873"/>
    </source>
</evidence>
<dbReference type="AlphaFoldDB" id="A0A2Z4G7C9"/>
<evidence type="ECO:0008006" key="3">
    <source>
        <dbReference type="Google" id="ProtNLM"/>
    </source>
</evidence>
<dbReference type="RefSeq" id="WP_111370176.1">
    <property type="nucleotide sequence ID" value="NZ_CP029480.1"/>
</dbReference>
<organism evidence="1 2">
    <name type="scientific">Arcticibacterium luteifluviistationis</name>
    <dbReference type="NCBI Taxonomy" id="1784714"/>
    <lineage>
        <taxon>Bacteria</taxon>
        <taxon>Pseudomonadati</taxon>
        <taxon>Bacteroidota</taxon>
        <taxon>Cytophagia</taxon>
        <taxon>Cytophagales</taxon>
        <taxon>Leadbetterellaceae</taxon>
        <taxon>Arcticibacterium</taxon>
    </lineage>
</organism>
<evidence type="ECO:0000313" key="1">
    <source>
        <dbReference type="EMBL" id="AWV97074.1"/>
    </source>
</evidence>
<dbReference type="InterPro" id="IPR032675">
    <property type="entry name" value="LRR_dom_sf"/>
</dbReference>
<reference evidence="1 2" key="1">
    <citation type="submission" date="2018-05" db="EMBL/GenBank/DDBJ databases">
        <title>Complete genome sequence of Arcticibacterium luteifluviistationis SM1504T, a cytophagaceae bacterium isolated from Arctic surface seawater.</title>
        <authorList>
            <person name="Li Y."/>
            <person name="Qin Q.-L."/>
        </authorList>
    </citation>
    <scope>NUCLEOTIDE SEQUENCE [LARGE SCALE GENOMIC DNA]</scope>
    <source>
        <strain evidence="1 2">SM1504</strain>
    </source>
</reference>
<keyword evidence="2" id="KW-1185">Reference proteome</keyword>
<proteinExistence type="predicted"/>
<dbReference type="Gene3D" id="3.80.10.10">
    <property type="entry name" value="Ribonuclease Inhibitor"/>
    <property type="match status" value="1"/>
</dbReference>